<keyword evidence="6" id="KW-1185">Reference proteome</keyword>
<dbReference type="Gene3D" id="3.30.43.10">
    <property type="entry name" value="Uridine Diphospho-n-acetylenolpyruvylglucosamine Reductase, domain 2"/>
    <property type="match status" value="1"/>
</dbReference>
<dbReference type="RefSeq" id="WP_121621825.1">
    <property type="nucleotide sequence ID" value="NZ_JACIIW010000003.1"/>
</dbReference>
<dbReference type="FunFam" id="3.30.465.10:FF:000017">
    <property type="entry name" value="Xanthine dehydrogenase, FAD binding subunit"/>
    <property type="match status" value="1"/>
</dbReference>
<accession>A0A3L7ALN2</accession>
<dbReference type="InterPro" id="IPR016167">
    <property type="entry name" value="FAD-bd_PCMH_sub1"/>
</dbReference>
<reference evidence="5 6" key="1">
    <citation type="submission" date="2018-10" db="EMBL/GenBank/DDBJ databases">
        <title>Xanthobacter tagetidis genome sequencing and assembly.</title>
        <authorList>
            <person name="Maclea K.S."/>
            <person name="Goen A.E."/>
            <person name="Fatima S.A."/>
        </authorList>
    </citation>
    <scope>NUCLEOTIDE SEQUENCE [LARGE SCALE GENOMIC DNA]</scope>
    <source>
        <strain evidence="5 6">ATCC 700314</strain>
    </source>
</reference>
<dbReference type="InterPro" id="IPR036318">
    <property type="entry name" value="FAD-bd_PCMH-like_sf"/>
</dbReference>
<protein>
    <submittedName>
        <fullName evidence="5">Xanthine dehydrogenase family protein subunit M</fullName>
    </submittedName>
</protein>
<feature type="domain" description="FAD-binding PCMH-type" evidence="4">
    <location>
        <begin position="1"/>
        <end position="177"/>
    </location>
</feature>
<dbReference type="InterPro" id="IPR016166">
    <property type="entry name" value="FAD-bd_PCMH"/>
</dbReference>
<dbReference type="SUPFAM" id="SSF55447">
    <property type="entry name" value="CO dehydrogenase flavoprotein C-terminal domain-like"/>
    <property type="match status" value="1"/>
</dbReference>
<evidence type="ECO:0000313" key="5">
    <source>
        <dbReference type="EMBL" id="RLP80974.1"/>
    </source>
</evidence>
<dbReference type="InterPro" id="IPR005107">
    <property type="entry name" value="CO_DH_flav_C"/>
</dbReference>
<sequence>MKARAFAYVRPRTLEEAHAAFAAADGDASFISGGQSLVPALAMRLQAPQVLVDLAGVDALRGVHLDGDVLRIGALTRHADALTDPLIRRHAPLLAAAAPFVAHPAIRNRGTLGGSVALADPASEFPAMMLAMGAEMEISGDAGLRRVPADEYFLDLYQTAIEPGEILVALHVPAAGPHACCAFDEMARRRGDYAMVGGGLMAERDGDALRAVRIALFSVGPTPVRARGAEAALEGRAPDADTIAAAQRALDGDIDPMDDAEVPAAMRRHLARVLLGRLIRKLEADQ</sequence>
<dbReference type="SUPFAM" id="SSF56176">
    <property type="entry name" value="FAD-binding/transporter-associated domain-like"/>
    <property type="match status" value="1"/>
</dbReference>
<dbReference type="PANTHER" id="PTHR42659">
    <property type="entry name" value="XANTHINE DEHYDROGENASE SUBUNIT C-RELATED"/>
    <property type="match status" value="1"/>
</dbReference>
<keyword evidence="1" id="KW-0285">Flavoprotein</keyword>
<dbReference type="Gene3D" id="3.30.465.10">
    <property type="match status" value="1"/>
</dbReference>
<comment type="caution">
    <text evidence="5">The sequence shown here is derived from an EMBL/GenBank/DDBJ whole genome shotgun (WGS) entry which is preliminary data.</text>
</comment>
<dbReference type="GO" id="GO:0016491">
    <property type="term" value="F:oxidoreductase activity"/>
    <property type="evidence" value="ECO:0007669"/>
    <property type="project" value="UniProtKB-KW"/>
</dbReference>
<keyword evidence="3" id="KW-0560">Oxidoreductase</keyword>
<evidence type="ECO:0000313" key="6">
    <source>
        <dbReference type="Proteomes" id="UP000269692"/>
    </source>
</evidence>
<dbReference type="InterPro" id="IPR016169">
    <property type="entry name" value="FAD-bd_PCMH_sub2"/>
</dbReference>
<dbReference type="GO" id="GO:0071949">
    <property type="term" value="F:FAD binding"/>
    <property type="evidence" value="ECO:0007669"/>
    <property type="project" value="InterPro"/>
</dbReference>
<gene>
    <name evidence="5" type="ORF">D9R14_02930</name>
</gene>
<proteinExistence type="predicted"/>
<dbReference type="OrthoDB" id="9793944at2"/>
<organism evidence="5 6">
    <name type="scientific">Xanthobacter tagetidis</name>
    <dbReference type="NCBI Taxonomy" id="60216"/>
    <lineage>
        <taxon>Bacteria</taxon>
        <taxon>Pseudomonadati</taxon>
        <taxon>Pseudomonadota</taxon>
        <taxon>Alphaproteobacteria</taxon>
        <taxon>Hyphomicrobiales</taxon>
        <taxon>Xanthobacteraceae</taxon>
        <taxon>Xanthobacter</taxon>
    </lineage>
</organism>
<dbReference type="Pfam" id="PF03450">
    <property type="entry name" value="CO_deh_flav_C"/>
    <property type="match status" value="1"/>
</dbReference>
<evidence type="ECO:0000256" key="3">
    <source>
        <dbReference type="ARBA" id="ARBA00023002"/>
    </source>
</evidence>
<evidence type="ECO:0000256" key="2">
    <source>
        <dbReference type="ARBA" id="ARBA00022827"/>
    </source>
</evidence>
<dbReference type="InterPro" id="IPR036683">
    <property type="entry name" value="CO_DH_flav_C_dom_sf"/>
</dbReference>
<dbReference type="InterPro" id="IPR051312">
    <property type="entry name" value="Diverse_Substr_Oxidored"/>
</dbReference>
<dbReference type="AlphaFoldDB" id="A0A3L7ALN2"/>
<dbReference type="PROSITE" id="PS51387">
    <property type="entry name" value="FAD_PCMH"/>
    <property type="match status" value="1"/>
</dbReference>
<dbReference type="Pfam" id="PF00941">
    <property type="entry name" value="FAD_binding_5"/>
    <property type="match status" value="1"/>
</dbReference>
<evidence type="ECO:0000256" key="1">
    <source>
        <dbReference type="ARBA" id="ARBA00022630"/>
    </source>
</evidence>
<dbReference type="SMART" id="SM01092">
    <property type="entry name" value="CO_deh_flav_C"/>
    <property type="match status" value="1"/>
</dbReference>
<dbReference type="Proteomes" id="UP000269692">
    <property type="component" value="Unassembled WGS sequence"/>
</dbReference>
<dbReference type="EMBL" id="RCTF01000002">
    <property type="protein sequence ID" value="RLP80974.1"/>
    <property type="molecule type" value="Genomic_DNA"/>
</dbReference>
<dbReference type="Gene3D" id="3.30.390.50">
    <property type="entry name" value="CO dehydrogenase flavoprotein, C-terminal domain"/>
    <property type="match status" value="1"/>
</dbReference>
<name>A0A3L7ALN2_9HYPH</name>
<dbReference type="PANTHER" id="PTHR42659:SF2">
    <property type="entry name" value="XANTHINE DEHYDROGENASE SUBUNIT C-RELATED"/>
    <property type="match status" value="1"/>
</dbReference>
<keyword evidence="2" id="KW-0274">FAD</keyword>
<evidence type="ECO:0000259" key="4">
    <source>
        <dbReference type="PROSITE" id="PS51387"/>
    </source>
</evidence>
<dbReference type="InterPro" id="IPR002346">
    <property type="entry name" value="Mopterin_DH_FAD-bd"/>
</dbReference>